<reference evidence="1 2" key="1">
    <citation type="submission" date="2023-10" db="EMBL/GenBank/DDBJ databases">
        <title>Hymenobacter endophyticus sp. nov., an isolate from the leaf tissues of wheat.</title>
        <authorList>
            <person name="Dai Y."/>
        </authorList>
    </citation>
    <scope>NUCLEOTIDE SEQUENCE [LARGE SCALE GENOMIC DNA]</scope>
    <source>
        <strain evidence="1 2">ZK17L-C2</strain>
    </source>
</reference>
<evidence type="ECO:0000313" key="2">
    <source>
        <dbReference type="Proteomes" id="UP001250698"/>
    </source>
</evidence>
<name>A0ABU3TLJ7_9BACT</name>
<dbReference type="SUPFAM" id="SSF82185">
    <property type="entry name" value="Histone H3 K4-specific methyltransferase SET7/9 N-terminal domain"/>
    <property type="match status" value="1"/>
</dbReference>
<evidence type="ECO:0008006" key="3">
    <source>
        <dbReference type="Google" id="ProtNLM"/>
    </source>
</evidence>
<comment type="caution">
    <text evidence="1">The sequence shown here is derived from an EMBL/GenBank/DDBJ whole genome shotgun (WGS) entry which is preliminary data.</text>
</comment>
<proteinExistence type="predicted"/>
<evidence type="ECO:0000313" key="1">
    <source>
        <dbReference type="EMBL" id="MDU0372207.1"/>
    </source>
</evidence>
<organism evidence="1 2">
    <name type="scientific">Hymenobacter endophyticus</name>
    <dbReference type="NCBI Taxonomy" id="3076335"/>
    <lineage>
        <taxon>Bacteria</taxon>
        <taxon>Pseudomonadati</taxon>
        <taxon>Bacteroidota</taxon>
        <taxon>Cytophagia</taxon>
        <taxon>Cytophagales</taxon>
        <taxon>Hymenobacteraceae</taxon>
        <taxon>Hymenobacter</taxon>
    </lineage>
</organism>
<protein>
    <recommendedName>
        <fullName evidence="3">MORN repeat variant</fullName>
    </recommendedName>
</protein>
<dbReference type="Proteomes" id="UP001250698">
    <property type="component" value="Unassembled WGS sequence"/>
</dbReference>
<dbReference type="PROSITE" id="PS51257">
    <property type="entry name" value="PROKAR_LIPOPROTEIN"/>
    <property type="match status" value="1"/>
</dbReference>
<sequence length="169" mass="19333">MRYSHHSTLLAALLGLLASCTTIRQHGPIGFWSRNRFHPTDDKRHGPWREYFDAAGQHRANAGRYSHGLPAGRWQYFAPSGELEREERFSQRQPGLVAIRYYHPSGTVAKQGQARYNISDTNVRFFWFGEWKCYDTAGQPLPSEFYRNGQKTATLVTNAAGDSIAWPTR</sequence>
<dbReference type="RefSeq" id="WP_315999655.1">
    <property type="nucleotide sequence ID" value="NZ_JAWDJT010000013.1"/>
</dbReference>
<accession>A0ABU3TLJ7</accession>
<dbReference type="EMBL" id="JAWDJT010000013">
    <property type="protein sequence ID" value="MDU0372207.1"/>
    <property type="molecule type" value="Genomic_DNA"/>
</dbReference>
<keyword evidence="2" id="KW-1185">Reference proteome</keyword>
<dbReference type="Gene3D" id="2.20.110.10">
    <property type="entry name" value="Histone H3 K4-specific methyltransferase SET7/9 N-terminal domain"/>
    <property type="match status" value="1"/>
</dbReference>
<gene>
    <name evidence="1" type="ORF">ROI90_17500</name>
</gene>